<organism evidence="1 2">
    <name type="scientific">Ladona fulva</name>
    <name type="common">Scarce chaser dragonfly</name>
    <name type="synonym">Libellula fulva</name>
    <dbReference type="NCBI Taxonomy" id="123851"/>
    <lineage>
        <taxon>Eukaryota</taxon>
        <taxon>Metazoa</taxon>
        <taxon>Ecdysozoa</taxon>
        <taxon>Arthropoda</taxon>
        <taxon>Hexapoda</taxon>
        <taxon>Insecta</taxon>
        <taxon>Pterygota</taxon>
        <taxon>Palaeoptera</taxon>
        <taxon>Odonata</taxon>
        <taxon>Epiprocta</taxon>
        <taxon>Anisoptera</taxon>
        <taxon>Libelluloidea</taxon>
        <taxon>Libellulidae</taxon>
        <taxon>Ladona</taxon>
    </lineage>
</organism>
<evidence type="ECO:0000313" key="2">
    <source>
        <dbReference type="Proteomes" id="UP000792457"/>
    </source>
</evidence>
<dbReference type="InterPro" id="IPR016024">
    <property type="entry name" value="ARM-type_fold"/>
</dbReference>
<dbReference type="InterPro" id="IPR011989">
    <property type="entry name" value="ARM-like"/>
</dbReference>
<name>A0A8K0P2K5_LADFU</name>
<reference evidence="1" key="2">
    <citation type="submission" date="2017-10" db="EMBL/GenBank/DDBJ databases">
        <title>Ladona fulva Genome sequencing and assembly.</title>
        <authorList>
            <person name="Murali S."/>
            <person name="Richards S."/>
            <person name="Bandaranaike D."/>
            <person name="Bellair M."/>
            <person name="Blankenburg K."/>
            <person name="Chao H."/>
            <person name="Dinh H."/>
            <person name="Doddapaneni H."/>
            <person name="Dugan-Rocha S."/>
            <person name="Elkadiri S."/>
            <person name="Gnanaolivu R."/>
            <person name="Hernandez B."/>
            <person name="Skinner E."/>
            <person name="Javaid M."/>
            <person name="Lee S."/>
            <person name="Li M."/>
            <person name="Ming W."/>
            <person name="Munidasa M."/>
            <person name="Muniz J."/>
            <person name="Nguyen L."/>
            <person name="Hughes D."/>
            <person name="Osuji N."/>
            <person name="Pu L.-L."/>
            <person name="Puazo M."/>
            <person name="Qu C."/>
            <person name="Quiroz J."/>
            <person name="Raj R."/>
            <person name="Weissenberger G."/>
            <person name="Xin Y."/>
            <person name="Zou X."/>
            <person name="Han Y."/>
            <person name="Worley K."/>
            <person name="Muzny D."/>
            <person name="Gibbs R."/>
        </authorList>
    </citation>
    <scope>NUCLEOTIDE SEQUENCE</scope>
    <source>
        <strain evidence="1">Sampled in the wild</strain>
    </source>
</reference>
<dbReference type="SUPFAM" id="SSF48371">
    <property type="entry name" value="ARM repeat"/>
    <property type="match status" value="1"/>
</dbReference>
<keyword evidence="2" id="KW-1185">Reference proteome</keyword>
<evidence type="ECO:0000313" key="1">
    <source>
        <dbReference type="EMBL" id="KAG8233495.1"/>
    </source>
</evidence>
<accession>A0A8K0P2K5</accession>
<gene>
    <name evidence="1" type="ORF">J437_LFUL014336</name>
</gene>
<sequence length="209" mass="23377">MSGLFEKDKCPLSSIVLSYSIAKMAALLKKRALAEYSQVIQEQPKPPKKLRLVKKQYSGGSAAPFMGLLEKAKTSNEALDVLLRISDTLQFQEEDLPEAIKKLAEHFQKEPEPAVRAKILSLFGTIGNEPGADVQNIIEEIIQLLRKEESHKVISQGITALTKLGKLMADNFPAHQKLIVIAKQVIYCLDVSQCFILPFQNIRTHRLLL</sequence>
<dbReference type="EMBL" id="KZ308722">
    <property type="protein sequence ID" value="KAG8233495.1"/>
    <property type="molecule type" value="Genomic_DNA"/>
</dbReference>
<dbReference type="Proteomes" id="UP000792457">
    <property type="component" value="Unassembled WGS sequence"/>
</dbReference>
<comment type="caution">
    <text evidence="1">The sequence shown here is derived from an EMBL/GenBank/DDBJ whole genome shotgun (WGS) entry which is preliminary data.</text>
</comment>
<proteinExistence type="predicted"/>
<protein>
    <submittedName>
        <fullName evidence="1">Uncharacterized protein</fullName>
    </submittedName>
</protein>
<reference evidence="1" key="1">
    <citation type="submission" date="2013-04" db="EMBL/GenBank/DDBJ databases">
        <authorList>
            <person name="Qu J."/>
            <person name="Murali S.C."/>
            <person name="Bandaranaike D."/>
            <person name="Bellair M."/>
            <person name="Blankenburg K."/>
            <person name="Chao H."/>
            <person name="Dinh H."/>
            <person name="Doddapaneni H."/>
            <person name="Downs B."/>
            <person name="Dugan-Rocha S."/>
            <person name="Elkadiri S."/>
            <person name="Gnanaolivu R.D."/>
            <person name="Hernandez B."/>
            <person name="Javaid M."/>
            <person name="Jayaseelan J.C."/>
            <person name="Lee S."/>
            <person name="Li M."/>
            <person name="Ming W."/>
            <person name="Munidasa M."/>
            <person name="Muniz J."/>
            <person name="Nguyen L."/>
            <person name="Ongeri F."/>
            <person name="Osuji N."/>
            <person name="Pu L.-L."/>
            <person name="Puazo M."/>
            <person name="Qu C."/>
            <person name="Quiroz J."/>
            <person name="Raj R."/>
            <person name="Weissenberger G."/>
            <person name="Xin Y."/>
            <person name="Zou X."/>
            <person name="Han Y."/>
            <person name="Richards S."/>
            <person name="Worley K."/>
            <person name="Muzny D."/>
            <person name="Gibbs R."/>
        </authorList>
    </citation>
    <scope>NUCLEOTIDE SEQUENCE</scope>
    <source>
        <strain evidence="1">Sampled in the wild</strain>
    </source>
</reference>
<dbReference type="Gene3D" id="1.25.10.10">
    <property type="entry name" value="Leucine-rich Repeat Variant"/>
    <property type="match status" value="1"/>
</dbReference>
<dbReference type="AlphaFoldDB" id="A0A8K0P2K5"/>
<dbReference type="OrthoDB" id="18190at2759"/>